<feature type="region of interest" description="Disordered" evidence="13">
    <location>
        <begin position="485"/>
        <end position="513"/>
    </location>
</feature>
<dbReference type="SUPFAM" id="SSF49785">
    <property type="entry name" value="Galactose-binding domain-like"/>
    <property type="match status" value="1"/>
</dbReference>
<dbReference type="Pfam" id="PF04721">
    <property type="entry name" value="PAW"/>
    <property type="match status" value="1"/>
</dbReference>
<keyword evidence="7" id="KW-0963">Cytoplasm</keyword>
<dbReference type="InterPro" id="IPR002931">
    <property type="entry name" value="Transglutaminase-like"/>
</dbReference>
<evidence type="ECO:0000259" key="15">
    <source>
        <dbReference type="Pfam" id="PF04721"/>
    </source>
</evidence>
<keyword evidence="8" id="KW-0479">Metal-binding</keyword>
<reference evidence="17" key="1">
    <citation type="submission" date="2022-06" db="EMBL/GenBank/DDBJ databases">
        <authorList>
            <person name="Berger JAMES D."/>
            <person name="Berger JAMES D."/>
        </authorList>
    </citation>
    <scope>NUCLEOTIDE SEQUENCE [LARGE SCALE GENOMIC DNA]</scope>
</reference>
<proteinExistence type="inferred from homology"/>
<dbReference type="Gene3D" id="2.60.120.1020">
    <property type="entry name" value="Peptide N glycanase, PAW domain"/>
    <property type="match status" value="1"/>
</dbReference>
<dbReference type="SMART" id="SM00580">
    <property type="entry name" value="PUG"/>
    <property type="match status" value="1"/>
</dbReference>
<evidence type="ECO:0000313" key="19">
    <source>
        <dbReference type="WBParaSite" id="TREG1_133480.3"/>
    </source>
</evidence>
<dbReference type="AlphaFoldDB" id="A0AA85J6H8"/>
<evidence type="ECO:0000256" key="11">
    <source>
        <dbReference type="ARBA" id="ARBA00024870"/>
    </source>
</evidence>
<dbReference type="GO" id="GO:0005829">
    <property type="term" value="C:cytosol"/>
    <property type="evidence" value="ECO:0007669"/>
    <property type="project" value="TreeGrafter"/>
</dbReference>
<evidence type="ECO:0000256" key="7">
    <source>
        <dbReference type="ARBA" id="ARBA00022490"/>
    </source>
</evidence>
<comment type="similarity">
    <text evidence="4">Belongs to the transglutaminase-like superfamily. PNGase family.</text>
</comment>
<evidence type="ECO:0000256" key="3">
    <source>
        <dbReference type="ARBA" id="ARBA00004496"/>
    </source>
</evidence>
<evidence type="ECO:0000256" key="13">
    <source>
        <dbReference type="SAM" id="MobiDB-lite"/>
    </source>
</evidence>
<dbReference type="WBParaSite" id="TREG1_133480.3">
    <property type="protein sequence ID" value="TREG1_133480.3"/>
    <property type="gene ID" value="TREG1_133480"/>
</dbReference>
<dbReference type="Proteomes" id="UP000050795">
    <property type="component" value="Unassembled WGS sequence"/>
</dbReference>
<dbReference type="Gene3D" id="1.20.58.2190">
    <property type="match status" value="1"/>
</dbReference>
<dbReference type="Pfam" id="PF01841">
    <property type="entry name" value="Transglut_core"/>
    <property type="match status" value="1"/>
</dbReference>
<dbReference type="InterPro" id="IPR038765">
    <property type="entry name" value="Papain-like_cys_pep_sf"/>
</dbReference>
<feature type="domain" description="PUB" evidence="16">
    <location>
        <begin position="2"/>
        <end position="73"/>
    </location>
</feature>
<dbReference type="SUPFAM" id="SSF54001">
    <property type="entry name" value="Cysteine proteinases"/>
    <property type="match status" value="1"/>
</dbReference>
<comment type="catalytic activity">
    <reaction evidence="1">
        <text>Hydrolysis of an N(4)-(acetyl-beta-D-glucosaminyl)asparagine residue in which the glucosamine residue may be further glycosylated, to yield a (substituted) N-acetyl-beta-D-glucosaminylamine and a peptide containing an aspartate residue.</text>
        <dbReference type="EC" id="3.5.1.52"/>
    </reaction>
</comment>
<evidence type="ECO:0000256" key="1">
    <source>
        <dbReference type="ARBA" id="ARBA00001650"/>
    </source>
</evidence>
<dbReference type="InterPro" id="IPR036339">
    <property type="entry name" value="PUB-like_dom_sf"/>
</dbReference>
<comment type="cofactor">
    <cofactor evidence="2">
        <name>Zn(2+)</name>
        <dbReference type="ChEBI" id="CHEBI:29105"/>
    </cofactor>
</comment>
<protein>
    <recommendedName>
        <fullName evidence="6">Peptide-N(4)-(N-acetyl-beta-glucosaminyl)asparagine amidase</fullName>
        <ecNumber evidence="5">3.5.1.52</ecNumber>
    </recommendedName>
    <alternativeName>
        <fullName evidence="12">Peptide:N-glycanase</fullName>
    </alternativeName>
</protein>
<keyword evidence="10" id="KW-0862">Zinc</keyword>
<dbReference type="SUPFAM" id="SSF143503">
    <property type="entry name" value="PUG domain-like"/>
    <property type="match status" value="1"/>
</dbReference>
<dbReference type="Gene3D" id="2.20.25.10">
    <property type="match status" value="1"/>
</dbReference>
<sequence length="698" mass="80330">MRAFECLHKIMNKILTNPQDETCRRVTLTSTDFTETLLVIPGCMDFLFSAGFQEADDAFVLPITADLSQSRKLLNQLKSCLPSINAAKSQHETMELTNSELNFIDKMLTYRNFVLNYMDPELQKQARELIPSEQLLLSACQNNGCSQDEVKPEDFLRELMSWFKSEFFKWADNFECQTCGSKMVSHSVDQPRQNTNEMDGNANVVEVYVCKTNRQHPTYRFPRYNNPRKLLETRLGRCGEWANCFALFIVSAERSSHQPWFDACRFIMDWTDHVWCEVWLEDKHSKRKRWMHCDPCEGQLDKPLLYESGWNKKVNYILAYTVPPSPPPRQISRNQLTSIDIQDVTWRYTQHFSEVRSRRNLIRESVLAAKLANIHKDAVQSWSSIPDATTRSDENPFSWKSILSELISFLHPPKSTGQLPGRQTGSLEWRAARGELGQQVSGSVESPTKGSKYIIRPSDTELKSGIFHLRYNSALNIYERPSYNKTNTNESSSGGNNCSTRVKQQQKQQEASSKLIENARKSGLFGWQSLVYEWKNIFRKVELDWHMVYLAREEDSNPTDEGIITWMLDLRDTGYVVDKISLFTNMVCHSSDSHAHFVLCSGEYPSDGQVDKQCESTESVPKSCICLQPGSASLFNSDAMKGSDFLCLKARLWNDDSAAKSSSLAWQQAQLFRQKDNDFDTWSLEWKVVLIKKQSKKE</sequence>
<dbReference type="Pfam" id="PF09409">
    <property type="entry name" value="PUB"/>
    <property type="match status" value="1"/>
</dbReference>
<comment type="subcellular location">
    <subcellularLocation>
        <location evidence="3">Cytoplasm</location>
    </subcellularLocation>
</comment>
<keyword evidence="17" id="KW-1185">Reference proteome</keyword>
<dbReference type="GO" id="GO:0006516">
    <property type="term" value="P:glycoprotein catabolic process"/>
    <property type="evidence" value="ECO:0007669"/>
    <property type="project" value="InterPro"/>
</dbReference>
<evidence type="ECO:0000256" key="6">
    <source>
        <dbReference type="ARBA" id="ARBA00018546"/>
    </source>
</evidence>
<evidence type="ECO:0000313" key="17">
    <source>
        <dbReference type="Proteomes" id="UP000050795"/>
    </source>
</evidence>
<evidence type="ECO:0000256" key="12">
    <source>
        <dbReference type="ARBA" id="ARBA00032901"/>
    </source>
</evidence>
<comment type="function">
    <text evidence="11">Specifically deglycosylates the denatured form of N-linked glycoproteins in the cytoplasm and assists their proteasome-mediated degradation. Cleaves the beta-aspartyl-glucosamine (GlcNAc) of the glycan and the amide side chain of Asn, converting Asn to Asp. Prefers proteins containing high-mannose over those bearing complex type oligosaccharides. Can recognize misfolded proteins in the endoplasmic reticulum that are exported to the cytosol to be destroyed and deglycosylate them, while it has no activity toward native proteins. Deglycosylation is a prerequisite for subsequent proteasome-mediated degradation of some, but not all, misfolded glycoproteins.</text>
</comment>
<dbReference type="WBParaSite" id="TREG1_133480.2">
    <property type="protein sequence ID" value="TREG1_133480.2"/>
    <property type="gene ID" value="TREG1_133480"/>
</dbReference>
<evidence type="ECO:0000256" key="2">
    <source>
        <dbReference type="ARBA" id="ARBA00001947"/>
    </source>
</evidence>
<dbReference type="PANTHER" id="PTHR12143">
    <property type="entry name" value="PEPTIDE N-GLYCANASE PNGASE -RELATED"/>
    <property type="match status" value="1"/>
</dbReference>
<dbReference type="GO" id="GO:0005634">
    <property type="term" value="C:nucleus"/>
    <property type="evidence" value="ECO:0007669"/>
    <property type="project" value="TreeGrafter"/>
</dbReference>
<dbReference type="Gene3D" id="3.10.620.30">
    <property type="match status" value="1"/>
</dbReference>
<reference evidence="18 19" key="2">
    <citation type="submission" date="2023-11" db="UniProtKB">
        <authorList>
            <consortium name="WormBaseParasite"/>
        </authorList>
    </citation>
    <scope>IDENTIFICATION</scope>
</reference>
<name>A0AA85J6H8_TRIRE</name>
<feature type="domain" description="PAW" evidence="15">
    <location>
        <begin position="421"/>
        <end position="689"/>
    </location>
</feature>
<feature type="domain" description="Transglutaminase-like" evidence="14">
    <location>
        <begin position="200"/>
        <end position="295"/>
    </location>
</feature>
<dbReference type="InterPro" id="IPR050883">
    <property type="entry name" value="PNGase"/>
</dbReference>
<evidence type="ECO:0000313" key="18">
    <source>
        <dbReference type="WBParaSite" id="TREG1_133480.2"/>
    </source>
</evidence>
<feature type="compositionally biased region" description="Low complexity" evidence="13">
    <location>
        <begin position="486"/>
        <end position="509"/>
    </location>
</feature>
<evidence type="ECO:0000256" key="4">
    <source>
        <dbReference type="ARBA" id="ARBA00009390"/>
    </source>
</evidence>
<evidence type="ECO:0000259" key="16">
    <source>
        <dbReference type="Pfam" id="PF09409"/>
    </source>
</evidence>
<dbReference type="InterPro" id="IPR008979">
    <property type="entry name" value="Galactose-bd-like_sf"/>
</dbReference>
<dbReference type="InterPro" id="IPR038680">
    <property type="entry name" value="PAW_sf"/>
</dbReference>
<dbReference type="GO" id="GO:0000224">
    <property type="term" value="F:peptide-N4-(N-acetyl-beta-glucosaminyl)asparagine amidase activity"/>
    <property type="evidence" value="ECO:0007669"/>
    <property type="project" value="UniProtKB-EC"/>
</dbReference>
<accession>A0AA85J6H8</accession>
<evidence type="ECO:0000256" key="10">
    <source>
        <dbReference type="ARBA" id="ARBA00022833"/>
    </source>
</evidence>
<dbReference type="GO" id="GO:0046872">
    <property type="term" value="F:metal ion binding"/>
    <property type="evidence" value="ECO:0007669"/>
    <property type="project" value="UniProtKB-KW"/>
</dbReference>
<evidence type="ECO:0000256" key="5">
    <source>
        <dbReference type="ARBA" id="ARBA00012158"/>
    </source>
</evidence>
<dbReference type="PANTHER" id="PTHR12143:SF19">
    <property type="entry name" value="PEPTIDE-N(4)-(N-ACETYL-BETA-GLUCOSAMINYL)ASPARAGINE AMIDASE"/>
    <property type="match status" value="1"/>
</dbReference>
<dbReference type="InterPro" id="IPR018997">
    <property type="entry name" value="PUB_domain"/>
</dbReference>
<dbReference type="EC" id="3.5.1.52" evidence="5"/>
<evidence type="ECO:0000256" key="9">
    <source>
        <dbReference type="ARBA" id="ARBA00022801"/>
    </source>
</evidence>
<evidence type="ECO:0000256" key="8">
    <source>
        <dbReference type="ARBA" id="ARBA00022723"/>
    </source>
</evidence>
<organism evidence="17 18">
    <name type="scientific">Trichobilharzia regenti</name>
    <name type="common">Nasal bird schistosome</name>
    <dbReference type="NCBI Taxonomy" id="157069"/>
    <lineage>
        <taxon>Eukaryota</taxon>
        <taxon>Metazoa</taxon>
        <taxon>Spiralia</taxon>
        <taxon>Lophotrochozoa</taxon>
        <taxon>Platyhelminthes</taxon>
        <taxon>Trematoda</taxon>
        <taxon>Digenea</taxon>
        <taxon>Strigeidida</taxon>
        <taxon>Schistosomatoidea</taxon>
        <taxon>Schistosomatidae</taxon>
        <taxon>Trichobilharzia</taxon>
    </lineage>
</organism>
<dbReference type="InterPro" id="IPR006588">
    <property type="entry name" value="Peptide_N_glycanase_PAW_dom"/>
</dbReference>
<evidence type="ECO:0000259" key="14">
    <source>
        <dbReference type="Pfam" id="PF01841"/>
    </source>
</evidence>
<keyword evidence="9" id="KW-0378">Hydrolase</keyword>